<reference evidence="2" key="1">
    <citation type="submission" date="2024-03" db="EMBL/GenBank/DDBJ databases">
        <title>WGS assembly of Saponaria officinalis var. Norfolk2.</title>
        <authorList>
            <person name="Jenkins J."/>
            <person name="Shu S."/>
            <person name="Grimwood J."/>
            <person name="Barry K."/>
            <person name="Goodstein D."/>
            <person name="Schmutz J."/>
            <person name="Leebens-Mack J."/>
            <person name="Osbourn A."/>
        </authorList>
    </citation>
    <scope>NUCLEOTIDE SEQUENCE [LARGE SCALE GENOMIC DNA]</scope>
    <source>
        <strain evidence="2">JIC</strain>
    </source>
</reference>
<evidence type="ECO:0000313" key="3">
    <source>
        <dbReference type="Proteomes" id="UP001443914"/>
    </source>
</evidence>
<dbReference type="InterPro" id="IPR001245">
    <property type="entry name" value="Ser-Thr/Tyr_kinase_cat_dom"/>
</dbReference>
<gene>
    <name evidence="2" type="ORF">RND81_05G234000</name>
</gene>
<dbReference type="Proteomes" id="UP001443914">
    <property type="component" value="Unassembled WGS sequence"/>
</dbReference>
<evidence type="ECO:0000259" key="1">
    <source>
        <dbReference type="Pfam" id="PF07714"/>
    </source>
</evidence>
<name>A0AAW1L185_SAPOF</name>
<dbReference type="Gene3D" id="1.10.510.10">
    <property type="entry name" value="Transferase(Phosphotransferase) domain 1"/>
    <property type="match status" value="1"/>
</dbReference>
<sequence length="121" mass="13790">MPALSLLMIFPTNIDVQVLFLHLGITWPHHMYQFMLLAPLSDVFSFRIILWELMTVSIPWSSLNALWVVGVVGFMGRRLDILETFDPCISSIIKDSWQSCTQLKSQTTLHHSAYFLGSSSC</sequence>
<comment type="caution">
    <text evidence="2">The sequence shown here is derived from an EMBL/GenBank/DDBJ whole genome shotgun (WGS) entry which is preliminary data.</text>
</comment>
<protein>
    <recommendedName>
        <fullName evidence="1">Serine-threonine/tyrosine-protein kinase catalytic domain-containing protein</fullName>
    </recommendedName>
</protein>
<feature type="domain" description="Serine-threonine/tyrosine-protein kinase catalytic" evidence="1">
    <location>
        <begin position="38"/>
        <end position="100"/>
    </location>
</feature>
<proteinExistence type="predicted"/>
<organism evidence="2 3">
    <name type="scientific">Saponaria officinalis</name>
    <name type="common">Common soapwort</name>
    <name type="synonym">Lychnis saponaria</name>
    <dbReference type="NCBI Taxonomy" id="3572"/>
    <lineage>
        <taxon>Eukaryota</taxon>
        <taxon>Viridiplantae</taxon>
        <taxon>Streptophyta</taxon>
        <taxon>Embryophyta</taxon>
        <taxon>Tracheophyta</taxon>
        <taxon>Spermatophyta</taxon>
        <taxon>Magnoliopsida</taxon>
        <taxon>eudicotyledons</taxon>
        <taxon>Gunneridae</taxon>
        <taxon>Pentapetalae</taxon>
        <taxon>Caryophyllales</taxon>
        <taxon>Caryophyllaceae</taxon>
        <taxon>Caryophylleae</taxon>
        <taxon>Saponaria</taxon>
    </lineage>
</organism>
<dbReference type="SUPFAM" id="SSF56112">
    <property type="entry name" value="Protein kinase-like (PK-like)"/>
    <property type="match status" value="1"/>
</dbReference>
<dbReference type="AlphaFoldDB" id="A0AAW1L185"/>
<keyword evidence="3" id="KW-1185">Reference proteome</keyword>
<evidence type="ECO:0000313" key="2">
    <source>
        <dbReference type="EMBL" id="KAK9726738.1"/>
    </source>
</evidence>
<accession>A0AAW1L185</accession>
<dbReference type="InterPro" id="IPR011009">
    <property type="entry name" value="Kinase-like_dom_sf"/>
</dbReference>
<dbReference type="GO" id="GO:0004672">
    <property type="term" value="F:protein kinase activity"/>
    <property type="evidence" value="ECO:0007669"/>
    <property type="project" value="InterPro"/>
</dbReference>
<dbReference type="EMBL" id="JBDFQZ010000005">
    <property type="protein sequence ID" value="KAK9726738.1"/>
    <property type="molecule type" value="Genomic_DNA"/>
</dbReference>
<dbReference type="Pfam" id="PF07714">
    <property type="entry name" value="PK_Tyr_Ser-Thr"/>
    <property type="match status" value="1"/>
</dbReference>